<gene>
    <name evidence="2" type="ORF">BLL42_22320</name>
</gene>
<keyword evidence="1" id="KW-0472">Membrane</keyword>
<feature type="transmembrane region" description="Helical" evidence="1">
    <location>
        <begin position="28"/>
        <end position="52"/>
    </location>
</feature>
<dbReference type="Proteomes" id="UP000182567">
    <property type="component" value="Chromosome"/>
</dbReference>
<keyword evidence="1" id="KW-0812">Transmembrane</keyword>
<evidence type="ECO:0000313" key="2">
    <source>
        <dbReference type="EMBL" id="APC18324.1"/>
    </source>
</evidence>
<name>A0A1J0ER95_9PSED</name>
<organism evidence="2 3">
    <name type="scientific">Pseudomonas frederiksbergensis</name>
    <dbReference type="NCBI Taxonomy" id="104087"/>
    <lineage>
        <taxon>Bacteria</taxon>
        <taxon>Pseudomonadati</taxon>
        <taxon>Pseudomonadota</taxon>
        <taxon>Gammaproteobacteria</taxon>
        <taxon>Pseudomonadales</taxon>
        <taxon>Pseudomonadaceae</taxon>
        <taxon>Pseudomonas</taxon>
    </lineage>
</organism>
<sequence length="66" mass="7215">MPTTTAAVKFEGSRRQGYNLITMGAKRIAHLTIVGQYVIGVSIEICCAVTAIDMLNPKMMQNELIT</sequence>
<evidence type="ECO:0000313" key="3">
    <source>
        <dbReference type="Proteomes" id="UP000182567"/>
    </source>
</evidence>
<accession>A0A1J0ER95</accession>
<dbReference type="AlphaFoldDB" id="A0A1J0ER95"/>
<reference evidence="3" key="1">
    <citation type="submission" date="2016-10" db="EMBL/GenBank/DDBJ databases">
        <title>Pseudomonas frederiksbergensis ERGS4:02 complete genome.</title>
        <authorList>
            <person name="Kumar R."/>
            <person name="Acharya V."/>
            <person name="Singh D."/>
        </authorList>
    </citation>
    <scope>NUCLEOTIDE SEQUENCE [LARGE SCALE GENOMIC DNA]</scope>
    <source>
        <strain evidence="3">ERGS4:02</strain>
    </source>
</reference>
<proteinExistence type="predicted"/>
<keyword evidence="1" id="KW-1133">Transmembrane helix</keyword>
<dbReference type="EMBL" id="CP017886">
    <property type="protein sequence ID" value="APC18324.1"/>
    <property type="molecule type" value="Genomic_DNA"/>
</dbReference>
<evidence type="ECO:0000256" key="1">
    <source>
        <dbReference type="SAM" id="Phobius"/>
    </source>
</evidence>
<protein>
    <submittedName>
        <fullName evidence="2">Uncharacterized protein</fullName>
    </submittedName>
</protein>